<dbReference type="PANTHER" id="PTHR43214:SF43">
    <property type="entry name" value="TWO-COMPONENT RESPONSE REGULATOR"/>
    <property type="match status" value="1"/>
</dbReference>
<dbReference type="GO" id="GO:0000160">
    <property type="term" value="P:phosphorelay signal transduction system"/>
    <property type="evidence" value="ECO:0007669"/>
    <property type="project" value="InterPro"/>
</dbReference>
<dbReference type="Pfam" id="PF00196">
    <property type="entry name" value="GerE"/>
    <property type="match status" value="1"/>
</dbReference>
<keyword evidence="1 3" id="KW-0597">Phosphoprotein</keyword>
<dbReference type="PROSITE" id="PS50043">
    <property type="entry name" value="HTH_LUXR_2"/>
    <property type="match status" value="1"/>
</dbReference>
<feature type="domain" description="Response regulatory" evidence="5">
    <location>
        <begin position="1"/>
        <end position="66"/>
    </location>
</feature>
<dbReference type="Proteomes" id="UP000310458">
    <property type="component" value="Unassembled WGS sequence"/>
</dbReference>
<dbReference type="Gene3D" id="3.40.50.2300">
    <property type="match status" value="1"/>
</dbReference>
<gene>
    <name evidence="6" type="ORF">FEF26_13840</name>
</gene>
<evidence type="ECO:0000256" key="2">
    <source>
        <dbReference type="ARBA" id="ARBA00023125"/>
    </source>
</evidence>
<evidence type="ECO:0000259" key="4">
    <source>
        <dbReference type="PROSITE" id="PS50043"/>
    </source>
</evidence>
<dbReference type="GO" id="GO:0003677">
    <property type="term" value="F:DNA binding"/>
    <property type="evidence" value="ECO:0007669"/>
    <property type="project" value="UniProtKB-KW"/>
</dbReference>
<dbReference type="SUPFAM" id="SSF52172">
    <property type="entry name" value="CheY-like"/>
    <property type="match status" value="1"/>
</dbReference>
<dbReference type="PROSITE" id="PS50110">
    <property type="entry name" value="RESPONSE_REGULATORY"/>
    <property type="match status" value="1"/>
</dbReference>
<dbReference type="PRINTS" id="PR00038">
    <property type="entry name" value="HTHLUXR"/>
</dbReference>
<organism evidence="6 7">
    <name type="scientific">Nesterenkonia salmonea</name>
    <dbReference type="NCBI Taxonomy" id="1804987"/>
    <lineage>
        <taxon>Bacteria</taxon>
        <taxon>Bacillati</taxon>
        <taxon>Actinomycetota</taxon>
        <taxon>Actinomycetes</taxon>
        <taxon>Micrococcales</taxon>
        <taxon>Micrococcaceae</taxon>
        <taxon>Nesterenkonia</taxon>
    </lineage>
</organism>
<dbReference type="InterPro" id="IPR016032">
    <property type="entry name" value="Sig_transdc_resp-reg_C-effctor"/>
</dbReference>
<keyword evidence="7" id="KW-1185">Reference proteome</keyword>
<name>A0A5R9B9C3_9MICC</name>
<evidence type="ECO:0000256" key="3">
    <source>
        <dbReference type="PROSITE-ProRule" id="PRU00169"/>
    </source>
</evidence>
<dbReference type="InterPro" id="IPR000792">
    <property type="entry name" value="Tscrpt_reg_LuxR_C"/>
</dbReference>
<dbReference type="InterPro" id="IPR058245">
    <property type="entry name" value="NreC/VraR/RcsB-like_REC"/>
</dbReference>
<dbReference type="InterPro" id="IPR011006">
    <property type="entry name" value="CheY-like_superfamily"/>
</dbReference>
<evidence type="ECO:0000256" key="1">
    <source>
        <dbReference type="ARBA" id="ARBA00022553"/>
    </source>
</evidence>
<sequence length="177" mass="19644">MDLNLPIKDGISATFEITRSTDARVLVLSALDSEQDVLRSLRAGAHGFITKCCQAHVLLRAIRQVHQGDIIFAPEIAVMLQLEEVNSPDEVRGFLRRLVTSPRVSGRELSVLKGVSRGLTNREIAEELVLQLTTVNTYITRLNRKLGSQTRIEMFISAVRQGLIPSPFHTGATLRSK</sequence>
<keyword evidence="2" id="KW-0238">DNA-binding</keyword>
<evidence type="ECO:0000313" key="7">
    <source>
        <dbReference type="Proteomes" id="UP000310458"/>
    </source>
</evidence>
<dbReference type="CDD" id="cd17535">
    <property type="entry name" value="REC_NarL-like"/>
    <property type="match status" value="1"/>
</dbReference>
<proteinExistence type="predicted"/>
<dbReference type="PROSITE" id="PS00622">
    <property type="entry name" value="HTH_LUXR_1"/>
    <property type="match status" value="1"/>
</dbReference>
<dbReference type="SUPFAM" id="SSF46894">
    <property type="entry name" value="C-terminal effector domain of the bipartite response regulators"/>
    <property type="match status" value="1"/>
</dbReference>
<evidence type="ECO:0000259" key="5">
    <source>
        <dbReference type="PROSITE" id="PS50110"/>
    </source>
</evidence>
<dbReference type="GO" id="GO:0006355">
    <property type="term" value="P:regulation of DNA-templated transcription"/>
    <property type="evidence" value="ECO:0007669"/>
    <property type="project" value="InterPro"/>
</dbReference>
<dbReference type="PANTHER" id="PTHR43214">
    <property type="entry name" value="TWO-COMPONENT RESPONSE REGULATOR"/>
    <property type="match status" value="1"/>
</dbReference>
<dbReference type="CDD" id="cd06170">
    <property type="entry name" value="LuxR_C_like"/>
    <property type="match status" value="1"/>
</dbReference>
<dbReference type="InterPro" id="IPR001789">
    <property type="entry name" value="Sig_transdc_resp-reg_receiver"/>
</dbReference>
<feature type="domain" description="HTH luxR-type" evidence="4">
    <location>
        <begin position="97"/>
        <end position="162"/>
    </location>
</feature>
<evidence type="ECO:0000313" key="6">
    <source>
        <dbReference type="EMBL" id="TLP93272.1"/>
    </source>
</evidence>
<dbReference type="OrthoDB" id="9808843at2"/>
<dbReference type="Pfam" id="PF00072">
    <property type="entry name" value="Response_reg"/>
    <property type="match status" value="1"/>
</dbReference>
<reference evidence="6 7" key="1">
    <citation type="submission" date="2019-05" db="EMBL/GenBank/DDBJ databases">
        <title>Nesterenkonia sp. GY074 isolated from the Southern Atlantic Ocean.</title>
        <authorList>
            <person name="Zhang G."/>
        </authorList>
    </citation>
    <scope>NUCLEOTIDE SEQUENCE [LARGE SCALE GENOMIC DNA]</scope>
    <source>
        <strain evidence="6 7">GY074</strain>
    </source>
</reference>
<protein>
    <submittedName>
        <fullName evidence="6">Response regulator transcription factor</fullName>
    </submittedName>
</protein>
<dbReference type="InterPro" id="IPR039420">
    <property type="entry name" value="WalR-like"/>
</dbReference>
<dbReference type="SMART" id="SM00421">
    <property type="entry name" value="HTH_LUXR"/>
    <property type="match status" value="1"/>
</dbReference>
<comment type="caution">
    <text evidence="6">The sequence shown here is derived from an EMBL/GenBank/DDBJ whole genome shotgun (WGS) entry which is preliminary data.</text>
</comment>
<accession>A0A5R9B9C3</accession>
<feature type="modified residue" description="4-aspartylphosphate" evidence="3">
    <location>
        <position position="2"/>
    </location>
</feature>
<dbReference type="EMBL" id="VAVZ01000049">
    <property type="protein sequence ID" value="TLP93272.1"/>
    <property type="molecule type" value="Genomic_DNA"/>
</dbReference>
<dbReference type="AlphaFoldDB" id="A0A5R9B9C3"/>